<evidence type="ECO:0000256" key="13">
    <source>
        <dbReference type="SAM" id="SignalP"/>
    </source>
</evidence>
<dbReference type="InterPro" id="IPR039465">
    <property type="entry name" value="IL-17_rcpt-like"/>
</dbReference>
<dbReference type="Proteomes" id="UP000327468">
    <property type="component" value="Chromosome 8"/>
</dbReference>
<evidence type="ECO:0000259" key="14">
    <source>
        <dbReference type="PROSITE" id="PS51534"/>
    </source>
</evidence>
<accession>A0A5N5NJK2</accession>
<dbReference type="GO" id="GO:0030368">
    <property type="term" value="F:interleukin-17 receptor activity"/>
    <property type="evidence" value="ECO:0007669"/>
    <property type="project" value="InterPro"/>
</dbReference>
<evidence type="ECO:0000256" key="6">
    <source>
        <dbReference type="ARBA" id="ARBA00022989"/>
    </source>
</evidence>
<keyword evidence="10" id="KW-0395">Inflammatory response</keyword>
<evidence type="ECO:0000256" key="12">
    <source>
        <dbReference type="SAM" id="Phobius"/>
    </source>
</evidence>
<dbReference type="Pfam" id="PF15037">
    <property type="entry name" value="IL17_R_N"/>
    <property type="match status" value="1"/>
</dbReference>
<keyword evidence="16" id="KW-1185">Reference proteome</keyword>
<feature type="signal peptide" evidence="13">
    <location>
        <begin position="1"/>
        <end position="20"/>
    </location>
</feature>
<evidence type="ECO:0000256" key="7">
    <source>
        <dbReference type="ARBA" id="ARBA00023136"/>
    </source>
</evidence>
<evidence type="ECO:0000256" key="11">
    <source>
        <dbReference type="SAM" id="MobiDB-lite"/>
    </source>
</evidence>
<feature type="domain" description="SEFIR" evidence="14">
    <location>
        <begin position="462"/>
        <end position="621"/>
    </location>
</feature>
<dbReference type="GO" id="GO:0005886">
    <property type="term" value="C:plasma membrane"/>
    <property type="evidence" value="ECO:0007669"/>
    <property type="project" value="UniProtKB-SubCell"/>
</dbReference>
<dbReference type="InterPro" id="IPR013568">
    <property type="entry name" value="SEFIR_dom"/>
</dbReference>
<sequence>MMLTLGHTLVFWTTLFHTQSLELFNFTEEDALTCSQVLTDCNVKPGDLCLYQDDSVYVSGLAAHALLCKSQQGLRPCLRIWINITAAGVHEEAALSGEDSYKDKRSENRLHEHGSGLEPSVSTSKSIQVCYQGPDFSGSKELTFTLPFSDDHTTQMWMSLIVELREDDFGSTVTVFSSNPHKPTFTKEIQMASIDKVCSQGLAIAQCKVPILYPEINPKTGMAELLVGDLAKDEVHNLQACQRMEKDGPCLRLEWKENPLMIPMSSVAPCLCFQIWRVDGPRKMFCPFINKTALSVSNVSVSVVESSTHDGAMAINSTALVWNITAPCRLEAEIHLCKKTSSSSKDCHVTDDLRNSRHYTHGRQHSKWILVNKQHWQSQGEFAQVERHPSLCVQIKVKGIEGHFELVCPFEVTRTHWSLFLLVSVLVMCLAVLGAYVLQGLLKAGWIFKWLKMDSISSRVGDGQVVLLYPPDADSAVAVLVCHLGSVLSSLGFGVSLELWSREELNALGPVPWLHSRLHRMQCHGGKVVLVLTPAAWARAEEWCRSRGEKTEQRENYSDVFSASLSCILADYLQGRAGERFALVQFETQPAEPPNERGSMPELFRGLPLFSLPSQSLGFLTEITHGAYRGQKEHERAESRRTRAGVLRAGARILAGTLRELTGGAGYRLAGVSQDCMGLEMDDPWVTIPLTLEHLTPPASPELHSESSTVN</sequence>
<evidence type="ECO:0000256" key="1">
    <source>
        <dbReference type="ARBA" id="ARBA00004162"/>
    </source>
</evidence>
<keyword evidence="4 12" id="KW-0812">Transmembrane</keyword>
<feature type="compositionally biased region" description="Basic and acidic residues" evidence="11">
    <location>
        <begin position="97"/>
        <end position="115"/>
    </location>
</feature>
<evidence type="ECO:0000256" key="4">
    <source>
        <dbReference type="ARBA" id="ARBA00022692"/>
    </source>
</evidence>
<evidence type="ECO:0000256" key="9">
    <source>
        <dbReference type="ARBA" id="ARBA00023180"/>
    </source>
</evidence>
<reference evidence="15 16" key="1">
    <citation type="submission" date="2019-06" db="EMBL/GenBank/DDBJ databases">
        <title>A chromosome-scale genome assembly of the striped catfish, Pangasianodon hypophthalmus.</title>
        <authorList>
            <person name="Wen M."/>
            <person name="Zahm M."/>
            <person name="Roques C."/>
            <person name="Cabau C."/>
            <person name="Klopp C."/>
            <person name="Donnadieu C."/>
            <person name="Jouanno E."/>
            <person name="Avarre J.-C."/>
            <person name="Campet M."/>
            <person name="Ha T.T.T."/>
            <person name="Dugue R."/>
            <person name="Lampietro C."/>
            <person name="Louis A."/>
            <person name="Herpin A."/>
            <person name="Echchiki A."/>
            <person name="Berthelot C."/>
            <person name="Parey E."/>
            <person name="Roest-Crollius H."/>
            <person name="Braasch I."/>
            <person name="Postlethwait J."/>
            <person name="Bobe J."/>
            <person name="Montfort J."/>
            <person name="Bouchez O."/>
            <person name="Begum T."/>
            <person name="Schartl M."/>
            <person name="Guiguen Y."/>
        </authorList>
    </citation>
    <scope>NUCLEOTIDE SEQUENCE [LARGE SCALE GENOMIC DNA]</scope>
    <source>
        <strain evidence="15 16">Indonesia</strain>
        <tissue evidence="15">Blood</tissue>
    </source>
</reference>
<proteinExistence type="predicted"/>
<evidence type="ECO:0000256" key="5">
    <source>
        <dbReference type="ARBA" id="ARBA00022729"/>
    </source>
</evidence>
<dbReference type="Pfam" id="PF08357">
    <property type="entry name" value="SEFIR"/>
    <property type="match status" value="1"/>
</dbReference>
<evidence type="ECO:0000256" key="8">
    <source>
        <dbReference type="ARBA" id="ARBA00023170"/>
    </source>
</evidence>
<protein>
    <recommendedName>
        <fullName evidence="14">SEFIR domain-containing protein</fullName>
    </recommendedName>
</protein>
<feature type="region of interest" description="Disordered" evidence="11">
    <location>
        <begin position="97"/>
        <end position="121"/>
    </location>
</feature>
<dbReference type="AlphaFoldDB" id="A0A5N5NJK2"/>
<evidence type="ECO:0000256" key="3">
    <source>
        <dbReference type="ARBA" id="ARBA00022475"/>
    </source>
</evidence>
<keyword evidence="5 13" id="KW-0732">Signal</keyword>
<dbReference type="InterPro" id="IPR027841">
    <property type="entry name" value="IL-17_rcpt_C/E_N"/>
</dbReference>
<keyword evidence="6 12" id="KW-1133">Transmembrane helix</keyword>
<feature type="chain" id="PRO_5024402921" description="SEFIR domain-containing protein" evidence="13">
    <location>
        <begin position="21"/>
        <end position="711"/>
    </location>
</feature>
<dbReference type="GO" id="GO:0006954">
    <property type="term" value="P:inflammatory response"/>
    <property type="evidence" value="ECO:0007669"/>
    <property type="project" value="UniProtKB-KW"/>
</dbReference>
<dbReference type="EMBL" id="VFJC01000009">
    <property type="protein sequence ID" value="KAB5567664.1"/>
    <property type="molecule type" value="Genomic_DNA"/>
</dbReference>
<feature type="transmembrane region" description="Helical" evidence="12">
    <location>
        <begin position="417"/>
        <end position="442"/>
    </location>
</feature>
<organism evidence="15 16">
    <name type="scientific">Pangasianodon hypophthalmus</name>
    <name type="common">Striped catfish</name>
    <name type="synonym">Helicophagus hypophthalmus</name>
    <dbReference type="NCBI Taxonomy" id="310915"/>
    <lineage>
        <taxon>Eukaryota</taxon>
        <taxon>Metazoa</taxon>
        <taxon>Chordata</taxon>
        <taxon>Craniata</taxon>
        <taxon>Vertebrata</taxon>
        <taxon>Euteleostomi</taxon>
        <taxon>Actinopterygii</taxon>
        <taxon>Neopterygii</taxon>
        <taxon>Teleostei</taxon>
        <taxon>Ostariophysi</taxon>
        <taxon>Siluriformes</taxon>
        <taxon>Pangasiidae</taxon>
        <taxon>Pangasianodon</taxon>
    </lineage>
</organism>
<comment type="caution">
    <text evidence="15">The sequence shown here is derived from an EMBL/GenBank/DDBJ whole genome shotgun (WGS) entry which is preliminary data.</text>
</comment>
<evidence type="ECO:0000256" key="10">
    <source>
        <dbReference type="ARBA" id="ARBA00023198"/>
    </source>
</evidence>
<keyword evidence="3" id="KW-1003">Cell membrane</keyword>
<name>A0A5N5NJK2_PANHP</name>
<dbReference type="PANTHER" id="PTHR15583">
    <property type="entry name" value="INTERLEUKIN-17 RECEPTOR"/>
    <property type="match status" value="1"/>
</dbReference>
<evidence type="ECO:0000313" key="16">
    <source>
        <dbReference type="Proteomes" id="UP000327468"/>
    </source>
</evidence>
<evidence type="ECO:0000256" key="2">
    <source>
        <dbReference type="ARBA" id="ARBA00004479"/>
    </source>
</evidence>
<keyword evidence="9" id="KW-0325">Glycoprotein</keyword>
<gene>
    <name evidence="15" type="ORF">PHYPO_G00235500</name>
</gene>
<dbReference type="Gene3D" id="3.40.50.11530">
    <property type="match status" value="1"/>
</dbReference>
<evidence type="ECO:0000313" key="15">
    <source>
        <dbReference type="EMBL" id="KAB5567664.1"/>
    </source>
</evidence>
<keyword evidence="7 12" id="KW-0472">Membrane</keyword>
<dbReference type="PANTHER" id="PTHR15583:SF12">
    <property type="entry name" value="INTERLEUKIN-17 RECEPTOR C"/>
    <property type="match status" value="1"/>
</dbReference>
<keyword evidence="8" id="KW-0675">Receptor</keyword>
<comment type="subcellular location">
    <subcellularLocation>
        <location evidence="1">Cell membrane</location>
        <topology evidence="1">Single-pass membrane protein</topology>
    </subcellularLocation>
    <subcellularLocation>
        <location evidence="2">Membrane</location>
        <topology evidence="2">Single-pass type I membrane protein</topology>
    </subcellularLocation>
</comment>
<dbReference type="PROSITE" id="PS51534">
    <property type="entry name" value="SEFIR"/>
    <property type="match status" value="1"/>
</dbReference>